<reference evidence="2 5" key="1">
    <citation type="submission" date="2018-02" db="EMBL/GenBank/DDBJ databases">
        <title>Complete genome sequencing of Faecalibacterium prausnitzii strains isolated from the human gut.</title>
        <authorList>
            <person name="Fitzgerald B.C."/>
            <person name="Shkoporov A.N."/>
            <person name="Ross P.R."/>
            <person name="Hill C."/>
        </authorList>
    </citation>
    <scope>NUCLEOTIDE SEQUENCE [LARGE SCALE GENOMIC DNA]</scope>
    <source>
        <strain evidence="2 5">APC924/119</strain>
    </source>
</reference>
<gene>
    <name evidence="2" type="ORF">C4N21_06895</name>
    <name evidence="4" type="ORF">DWZ04_10480</name>
    <name evidence="3" type="ORF">DWZ25_08435</name>
    <name evidence="1" type="ORF">GKE10_14810</name>
</gene>
<dbReference type="GeneID" id="75067025"/>
<evidence type="ECO:0000313" key="4">
    <source>
        <dbReference type="EMBL" id="RGB96095.1"/>
    </source>
</evidence>
<dbReference type="EMBL" id="QVEW01000011">
    <property type="protein sequence ID" value="RGB96095.1"/>
    <property type="molecule type" value="Genomic_DNA"/>
</dbReference>
<proteinExistence type="predicted"/>
<evidence type="ECO:0000313" key="1">
    <source>
        <dbReference type="EMBL" id="MSC53129.1"/>
    </source>
</evidence>
<evidence type="ECO:0000313" key="6">
    <source>
        <dbReference type="Proteomes" id="UP000260782"/>
    </source>
</evidence>
<protein>
    <submittedName>
        <fullName evidence="2">Uncharacterized protein</fullName>
    </submittedName>
</protein>
<reference evidence="6 7" key="2">
    <citation type="submission" date="2018-08" db="EMBL/GenBank/DDBJ databases">
        <title>A genome reference for cultivated species of the human gut microbiota.</title>
        <authorList>
            <person name="Zou Y."/>
            <person name="Xue W."/>
            <person name="Luo G."/>
        </authorList>
    </citation>
    <scope>NUCLEOTIDE SEQUENCE [LARGE SCALE GENOMIC DNA]</scope>
    <source>
        <strain evidence="4 7">AF29-11BH</strain>
        <strain evidence="3 6">AF31-14AC</strain>
    </source>
</reference>
<reference evidence="1 8" key="3">
    <citation type="journal article" date="2019" name="Nat. Med.">
        <title>A library of human gut bacterial isolates paired with longitudinal multiomics data enables mechanistic microbiome research.</title>
        <authorList>
            <person name="Poyet M."/>
            <person name="Groussin M."/>
            <person name="Gibbons S.M."/>
            <person name="Avila-Pacheco J."/>
            <person name="Jiang X."/>
            <person name="Kearney S.M."/>
            <person name="Perrotta A.R."/>
            <person name="Berdy B."/>
            <person name="Zhao S."/>
            <person name="Lieberman T.D."/>
            <person name="Swanson P.K."/>
            <person name="Smith M."/>
            <person name="Roesemann S."/>
            <person name="Alexander J.E."/>
            <person name="Rich S.A."/>
            <person name="Livny J."/>
            <person name="Vlamakis H."/>
            <person name="Clish C."/>
            <person name="Bullock K."/>
            <person name="Deik A."/>
            <person name="Scott J."/>
            <person name="Pierce K.A."/>
            <person name="Xavier R.J."/>
            <person name="Alm E.J."/>
        </authorList>
    </citation>
    <scope>NUCLEOTIDE SEQUENCE [LARGE SCALE GENOMIC DNA]</scope>
    <source>
        <strain evidence="1 8">BIOML-B1</strain>
    </source>
</reference>
<dbReference type="RefSeq" id="WP_044959558.1">
    <property type="nucleotide sequence ID" value="NZ_CABKNH010000022.1"/>
</dbReference>
<evidence type="ECO:0000313" key="7">
    <source>
        <dbReference type="Proteomes" id="UP000260783"/>
    </source>
</evidence>
<name>A0A329UWC1_9FIRM</name>
<organism evidence="2 5">
    <name type="scientific">Faecalibacterium prausnitzii</name>
    <dbReference type="NCBI Taxonomy" id="853"/>
    <lineage>
        <taxon>Bacteria</taxon>
        <taxon>Bacillati</taxon>
        <taxon>Bacillota</taxon>
        <taxon>Clostridia</taxon>
        <taxon>Eubacteriales</taxon>
        <taxon>Oscillospiraceae</taxon>
        <taxon>Faecalibacterium</taxon>
    </lineage>
</organism>
<evidence type="ECO:0000313" key="2">
    <source>
        <dbReference type="EMBL" id="RAW65431.1"/>
    </source>
</evidence>
<sequence length="342" mass="39935">MGLDDYNIESKIILSRFYNRVKKKARGSRCLLCGKKTDGFCKSHSVPQFSLKYIAESGMVFHPSIFMDIESLDVEKGVMNSGIFQRICRECDGRFFQDYENERNLQKHLTDKILAEICIKNVLYTLDEKIEEKAFYSEIIKEIEFKADYGYIEKSVNNAIKKFEDELCFYKSILQSPSENPFRIIFYEVLPYRVPLAAQCLLSPSHDLWNNEINDLAEIHSDKLQILHLLVLPLKSTSVILLFYHSKDAVYRQLQNQFNILSYEKKLQYINYLIFAYSSNYFISKSISSEILQSKKLHALAKEIDGRPNWGQITIEDLIFHSYIPIEMDEIPNFLTKELAAD</sequence>
<dbReference type="Proteomes" id="UP000250550">
    <property type="component" value="Unassembled WGS sequence"/>
</dbReference>
<evidence type="ECO:0000313" key="8">
    <source>
        <dbReference type="Proteomes" id="UP000462091"/>
    </source>
</evidence>
<evidence type="ECO:0000313" key="5">
    <source>
        <dbReference type="Proteomes" id="UP000250550"/>
    </source>
</evidence>
<dbReference type="Proteomes" id="UP000260782">
    <property type="component" value="Unassembled WGS sequence"/>
</dbReference>
<dbReference type="Proteomes" id="UP000260783">
    <property type="component" value="Unassembled WGS sequence"/>
</dbReference>
<dbReference type="AlphaFoldDB" id="A0A329UWC1"/>
<comment type="caution">
    <text evidence="2">The sequence shown here is derived from an EMBL/GenBank/DDBJ whole genome shotgun (WGS) entry which is preliminary data.</text>
</comment>
<accession>A0A329UWC1</accession>
<dbReference type="EMBL" id="WKQM01000062">
    <property type="protein sequence ID" value="MSC53129.1"/>
    <property type="molecule type" value="Genomic_DNA"/>
</dbReference>
<dbReference type="EMBL" id="PRLF01000007">
    <property type="protein sequence ID" value="RAW65431.1"/>
    <property type="molecule type" value="Genomic_DNA"/>
</dbReference>
<dbReference type="EMBL" id="QVES01000008">
    <property type="protein sequence ID" value="RGB85522.1"/>
    <property type="molecule type" value="Genomic_DNA"/>
</dbReference>
<dbReference type="Proteomes" id="UP000462091">
    <property type="component" value="Unassembled WGS sequence"/>
</dbReference>
<evidence type="ECO:0000313" key="3">
    <source>
        <dbReference type="EMBL" id="RGB85522.1"/>
    </source>
</evidence>